<proteinExistence type="predicted"/>
<feature type="region of interest" description="Disordered" evidence="1">
    <location>
        <begin position="1"/>
        <end position="44"/>
    </location>
</feature>
<dbReference type="PANTHER" id="PTHR13318">
    <property type="entry name" value="PARTNER OF PAIRED, ISOFORM B-RELATED"/>
    <property type="match status" value="1"/>
</dbReference>
<dbReference type="InterPro" id="IPR006553">
    <property type="entry name" value="Leu-rich_rpt_Cys-con_subtyp"/>
</dbReference>
<organism evidence="2 3">
    <name type="scientific">Cylindrotheca closterium</name>
    <dbReference type="NCBI Taxonomy" id="2856"/>
    <lineage>
        <taxon>Eukaryota</taxon>
        <taxon>Sar</taxon>
        <taxon>Stramenopiles</taxon>
        <taxon>Ochrophyta</taxon>
        <taxon>Bacillariophyta</taxon>
        <taxon>Bacillariophyceae</taxon>
        <taxon>Bacillariophycidae</taxon>
        <taxon>Bacillariales</taxon>
        <taxon>Bacillariaceae</taxon>
        <taxon>Cylindrotheca</taxon>
    </lineage>
</organism>
<evidence type="ECO:0000256" key="1">
    <source>
        <dbReference type="SAM" id="MobiDB-lite"/>
    </source>
</evidence>
<dbReference type="InterPro" id="IPR032675">
    <property type="entry name" value="LRR_dom_sf"/>
</dbReference>
<dbReference type="Gene3D" id="3.80.10.10">
    <property type="entry name" value="Ribonuclease Inhibitor"/>
    <property type="match status" value="1"/>
</dbReference>
<dbReference type="SUPFAM" id="SSF52047">
    <property type="entry name" value="RNI-like"/>
    <property type="match status" value="1"/>
</dbReference>
<sequence length="382" mass="42586">MDSASRSFRCNGSPISECRPSKVRKTSRNSSSSSSSSSEKPRAVVPSTYFPSTKLGFWANEFLPMALHEPKVTKKSCPVGITMLSDDILGKCFFNGYLDTFETLKLTSLNKRTRRVGLTQIQHLDLRKCKNLTVDQVTITALVYQNLRSLDFAYNPKFGRDHLSALVETSKNLRHLVLKGTAVDDHALIEYLKEVHSRFGECKLLSLDLCAVSKDTCLKIGDKAVEAISQYCPKLKCLKLGWCKNVTDNGIGSISKLKRLTELDLSLTSITIKSCYNLLEILGPNLEVLDLSATSIFQLDESRDSAEWITFSKVQNLSTLKLQFCEQLSAALIEHIVQNAASLKSFDVKHSGAEGTIRLTEEQAYKLCARNIRVTGVTMIKR</sequence>
<dbReference type="SMART" id="SM00367">
    <property type="entry name" value="LRR_CC"/>
    <property type="match status" value="3"/>
</dbReference>
<dbReference type="EMBL" id="CAKOGP040002158">
    <property type="protein sequence ID" value="CAJ1963709.1"/>
    <property type="molecule type" value="Genomic_DNA"/>
</dbReference>
<gene>
    <name evidence="2" type="ORF">CYCCA115_LOCUS20287</name>
</gene>
<comment type="caution">
    <text evidence="2">The sequence shown here is derived from an EMBL/GenBank/DDBJ whole genome shotgun (WGS) entry which is preliminary data.</text>
</comment>
<accession>A0AAD2G5E1</accession>
<dbReference type="GO" id="GO:0019005">
    <property type="term" value="C:SCF ubiquitin ligase complex"/>
    <property type="evidence" value="ECO:0007669"/>
    <property type="project" value="TreeGrafter"/>
</dbReference>
<feature type="compositionally biased region" description="Polar residues" evidence="1">
    <location>
        <begin position="1"/>
        <end position="14"/>
    </location>
</feature>
<dbReference type="GO" id="GO:0031146">
    <property type="term" value="P:SCF-dependent proteasomal ubiquitin-dependent protein catabolic process"/>
    <property type="evidence" value="ECO:0007669"/>
    <property type="project" value="TreeGrafter"/>
</dbReference>
<dbReference type="Proteomes" id="UP001295423">
    <property type="component" value="Unassembled WGS sequence"/>
</dbReference>
<keyword evidence="3" id="KW-1185">Reference proteome</keyword>
<reference evidence="2" key="1">
    <citation type="submission" date="2023-08" db="EMBL/GenBank/DDBJ databases">
        <authorList>
            <person name="Audoor S."/>
            <person name="Bilcke G."/>
        </authorList>
    </citation>
    <scope>NUCLEOTIDE SEQUENCE</scope>
</reference>
<name>A0AAD2G5E1_9STRA</name>
<evidence type="ECO:0000313" key="2">
    <source>
        <dbReference type="EMBL" id="CAJ1963709.1"/>
    </source>
</evidence>
<evidence type="ECO:0000313" key="3">
    <source>
        <dbReference type="Proteomes" id="UP001295423"/>
    </source>
</evidence>
<dbReference type="AlphaFoldDB" id="A0AAD2G5E1"/>
<protein>
    <submittedName>
        <fullName evidence="2">Uncharacterized protein</fullName>
    </submittedName>
</protein>